<keyword evidence="4 6" id="KW-1133">Transmembrane helix</keyword>
<keyword evidence="9" id="KW-1185">Reference proteome</keyword>
<comment type="similarity">
    <text evidence="2">Belongs to the GtrA family.</text>
</comment>
<proteinExistence type="inferred from homology"/>
<dbReference type="EMBL" id="JBGEHV010000012">
    <property type="protein sequence ID" value="MEY8039491.1"/>
    <property type="molecule type" value="Genomic_DNA"/>
</dbReference>
<feature type="transmembrane region" description="Helical" evidence="6">
    <location>
        <begin position="75"/>
        <end position="100"/>
    </location>
</feature>
<feature type="domain" description="GtrA/DPMS transmembrane" evidence="7">
    <location>
        <begin position="15"/>
        <end position="128"/>
    </location>
</feature>
<dbReference type="InterPro" id="IPR007267">
    <property type="entry name" value="GtrA_DPMS_TM"/>
</dbReference>
<evidence type="ECO:0000259" key="7">
    <source>
        <dbReference type="Pfam" id="PF04138"/>
    </source>
</evidence>
<sequence>MTRTEVRVPRTLALYGVIGVSGVLLDYLVFLLLLGLDALHPQVANAISTTVGITNNFLLNALLNFRTRDRFAVRFLRFYAVGLTGLALTFVVLQVFSGWLGLDPRWVKGGALPVVVFLQYTVNKKWSFG</sequence>
<dbReference type="Proteomes" id="UP001564626">
    <property type="component" value="Unassembled WGS sequence"/>
</dbReference>
<feature type="transmembrane region" description="Helical" evidence="6">
    <location>
        <begin position="12"/>
        <end position="36"/>
    </location>
</feature>
<gene>
    <name evidence="8" type="ORF">AB8O55_08785</name>
</gene>
<comment type="caution">
    <text evidence="8">The sequence shown here is derived from an EMBL/GenBank/DDBJ whole genome shotgun (WGS) entry which is preliminary data.</text>
</comment>
<dbReference type="InterPro" id="IPR051401">
    <property type="entry name" value="GtrA_CellWall_Glycosyl"/>
</dbReference>
<evidence type="ECO:0000313" key="9">
    <source>
        <dbReference type="Proteomes" id="UP001564626"/>
    </source>
</evidence>
<organism evidence="8 9">
    <name type="scientific">Saccharopolyspora cebuensis</name>
    <dbReference type="NCBI Taxonomy" id="418759"/>
    <lineage>
        <taxon>Bacteria</taxon>
        <taxon>Bacillati</taxon>
        <taxon>Actinomycetota</taxon>
        <taxon>Actinomycetes</taxon>
        <taxon>Pseudonocardiales</taxon>
        <taxon>Pseudonocardiaceae</taxon>
        <taxon>Saccharopolyspora</taxon>
    </lineage>
</organism>
<evidence type="ECO:0000256" key="6">
    <source>
        <dbReference type="SAM" id="Phobius"/>
    </source>
</evidence>
<evidence type="ECO:0000256" key="2">
    <source>
        <dbReference type="ARBA" id="ARBA00009399"/>
    </source>
</evidence>
<evidence type="ECO:0000256" key="3">
    <source>
        <dbReference type="ARBA" id="ARBA00022692"/>
    </source>
</evidence>
<dbReference type="RefSeq" id="WP_345359745.1">
    <property type="nucleotide sequence ID" value="NZ_BAABII010000004.1"/>
</dbReference>
<keyword evidence="5 6" id="KW-0472">Membrane</keyword>
<evidence type="ECO:0000256" key="1">
    <source>
        <dbReference type="ARBA" id="ARBA00004141"/>
    </source>
</evidence>
<dbReference type="PANTHER" id="PTHR38459">
    <property type="entry name" value="PROPHAGE BACTOPRENOL-LINKED GLUCOSE TRANSLOCASE HOMOLOG"/>
    <property type="match status" value="1"/>
</dbReference>
<feature type="transmembrane region" description="Helical" evidence="6">
    <location>
        <begin position="42"/>
        <end position="63"/>
    </location>
</feature>
<comment type="subcellular location">
    <subcellularLocation>
        <location evidence="1">Membrane</location>
        <topology evidence="1">Multi-pass membrane protein</topology>
    </subcellularLocation>
</comment>
<keyword evidence="3 6" id="KW-0812">Transmembrane</keyword>
<evidence type="ECO:0000313" key="8">
    <source>
        <dbReference type="EMBL" id="MEY8039491.1"/>
    </source>
</evidence>
<protein>
    <submittedName>
        <fullName evidence="8">GtrA family protein</fullName>
    </submittedName>
</protein>
<evidence type="ECO:0000256" key="4">
    <source>
        <dbReference type="ARBA" id="ARBA00022989"/>
    </source>
</evidence>
<reference evidence="8 9" key="1">
    <citation type="submission" date="2024-08" db="EMBL/GenBank/DDBJ databases">
        <title>Genome mining of Saccharopolyspora cebuensis PGLac3 from Nigerian medicinal plant.</title>
        <authorList>
            <person name="Ezeobiora C.E."/>
            <person name="Igbokwe N.H."/>
            <person name="Amin D.H."/>
            <person name="Mendie U.E."/>
        </authorList>
    </citation>
    <scope>NUCLEOTIDE SEQUENCE [LARGE SCALE GENOMIC DNA]</scope>
    <source>
        <strain evidence="8 9">PGLac3</strain>
    </source>
</reference>
<evidence type="ECO:0000256" key="5">
    <source>
        <dbReference type="ARBA" id="ARBA00023136"/>
    </source>
</evidence>
<dbReference type="Pfam" id="PF04138">
    <property type="entry name" value="GtrA_DPMS_TM"/>
    <property type="match status" value="1"/>
</dbReference>
<accession>A0ABV4CI10</accession>
<dbReference type="PANTHER" id="PTHR38459:SF1">
    <property type="entry name" value="PROPHAGE BACTOPRENOL-LINKED GLUCOSE TRANSLOCASE HOMOLOG"/>
    <property type="match status" value="1"/>
</dbReference>
<name>A0ABV4CI10_9PSEU</name>